<name>A0ACC2HDM5_DALPE</name>
<keyword evidence="2" id="KW-1185">Reference proteome</keyword>
<proteinExistence type="predicted"/>
<dbReference type="EMBL" id="CM055730">
    <property type="protein sequence ID" value="KAJ8014059.1"/>
    <property type="molecule type" value="Genomic_DNA"/>
</dbReference>
<accession>A0ACC2HDM5</accession>
<organism evidence="1 2">
    <name type="scientific">Dallia pectoralis</name>
    <name type="common">Alaska blackfish</name>
    <dbReference type="NCBI Taxonomy" id="75939"/>
    <lineage>
        <taxon>Eukaryota</taxon>
        <taxon>Metazoa</taxon>
        <taxon>Chordata</taxon>
        <taxon>Craniata</taxon>
        <taxon>Vertebrata</taxon>
        <taxon>Euteleostomi</taxon>
        <taxon>Actinopterygii</taxon>
        <taxon>Neopterygii</taxon>
        <taxon>Teleostei</taxon>
        <taxon>Protacanthopterygii</taxon>
        <taxon>Esociformes</taxon>
        <taxon>Umbridae</taxon>
        <taxon>Dallia</taxon>
    </lineage>
</organism>
<dbReference type="Proteomes" id="UP001157502">
    <property type="component" value="Chromosome 3"/>
</dbReference>
<sequence length="121" mass="14224">MSSQDLLSDSRWLGLFSDSTLFSMASEHDRRFRRESRLRLMDWYFSMFSSGKTTTLTRHTRPEQHTVASAAMTRLIINANVCMCVCVCVCVCVPWLTLWLCCLEVISLWNLCWAEQRVRRY</sequence>
<evidence type="ECO:0000313" key="1">
    <source>
        <dbReference type="EMBL" id="KAJ8014059.1"/>
    </source>
</evidence>
<reference evidence="1" key="1">
    <citation type="submission" date="2021-05" db="EMBL/GenBank/DDBJ databases">
        <authorList>
            <person name="Pan Q."/>
            <person name="Jouanno E."/>
            <person name="Zahm M."/>
            <person name="Klopp C."/>
            <person name="Cabau C."/>
            <person name="Louis A."/>
            <person name="Berthelot C."/>
            <person name="Parey E."/>
            <person name="Roest Crollius H."/>
            <person name="Montfort J."/>
            <person name="Robinson-Rechavi M."/>
            <person name="Bouchez O."/>
            <person name="Lampietro C."/>
            <person name="Lopez Roques C."/>
            <person name="Donnadieu C."/>
            <person name="Postlethwait J."/>
            <person name="Bobe J."/>
            <person name="Dillon D."/>
            <person name="Chandos A."/>
            <person name="von Hippel F."/>
            <person name="Guiguen Y."/>
        </authorList>
    </citation>
    <scope>NUCLEOTIDE SEQUENCE</scope>
    <source>
        <strain evidence="1">YG-Jan2019</strain>
    </source>
</reference>
<evidence type="ECO:0000313" key="2">
    <source>
        <dbReference type="Proteomes" id="UP001157502"/>
    </source>
</evidence>
<protein>
    <submittedName>
        <fullName evidence="1">Uncharacterized protein</fullName>
    </submittedName>
</protein>
<comment type="caution">
    <text evidence="1">The sequence shown here is derived from an EMBL/GenBank/DDBJ whole genome shotgun (WGS) entry which is preliminary data.</text>
</comment>
<gene>
    <name evidence="1" type="ORF">DPEC_G00036320</name>
</gene>